<evidence type="ECO:0000313" key="4">
    <source>
        <dbReference type="Proteomes" id="UP000811609"/>
    </source>
</evidence>
<evidence type="ECO:0000313" key="3">
    <source>
        <dbReference type="EMBL" id="KAG6641559.1"/>
    </source>
</evidence>
<dbReference type="AlphaFoldDB" id="A0A8T1PBR8"/>
<feature type="signal peptide" evidence="2">
    <location>
        <begin position="1"/>
        <end position="22"/>
    </location>
</feature>
<sequence>MPSLKYPVVFLSLLAIASLSLASEGAVPTVSGHYCSNSPSSPLRAPMNPNSTPSSPLFPRTPHGPVPGFTTPLPTRTLLTWFSGSLSVGVMSASPSVRTALPPRPKRYYGAATWTKFL</sequence>
<keyword evidence="2" id="KW-0732">Signal</keyword>
<dbReference type="Proteomes" id="UP000811609">
    <property type="component" value="Chromosome 9"/>
</dbReference>
<protein>
    <recommendedName>
        <fullName evidence="5">Secreted protein</fullName>
    </recommendedName>
</protein>
<comment type="caution">
    <text evidence="3">The sequence shown here is derived from an EMBL/GenBank/DDBJ whole genome shotgun (WGS) entry which is preliminary data.</text>
</comment>
<proteinExistence type="predicted"/>
<reference evidence="3" key="1">
    <citation type="submission" date="2020-12" db="EMBL/GenBank/DDBJ databases">
        <title>WGS assembly of Carya illinoinensis cv. Pawnee.</title>
        <authorList>
            <person name="Platts A."/>
            <person name="Shu S."/>
            <person name="Wright S."/>
            <person name="Barry K."/>
            <person name="Edger P."/>
            <person name="Pires J.C."/>
            <person name="Schmutz J."/>
        </authorList>
    </citation>
    <scope>NUCLEOTIDE SEQUENCE</scope>
    <source>
        <tissue evidence="3">Leaf</tissue>
    </source>
</reference>
<evidence type="ECO:0000256" key="1">
    <source>
        <dbReference type="SAM" id="MobiDB-lite"/>
    </source>
</evidence>
<organism evidence="3 4">
    <name type="scientific">Carya illinoinensis</name>
    <name type="common">Pecan</name>
    <dbReference type="NCBI Taxonomy" id="32201"/>
    <lineage>
        <taxon>Eukaryota</taxon>
        <taxon>Viridiplantae</taxon>
        <taxon>Streptophyta</taxon>
        <taxon>Embryophyta</taxon>
        <taxon>Tracheophyta</taxon>
        <taxon>Spermatophyta</taxon>
        <taxon>Magnoliopsida</taxon>
        <taxon>eudicotyledons</taxon>
        <taxon>Gunneridae</taxon>
        <taxon>Pentapetalae</taxon>
        <taxon>rosids</taxon>
        <taxon>fabids</taxon>
        <taxon>Fagales</taxon>
        <taxon>Juglandaceae</taxon>
        <taxon>Carya</taxon>
    </lineage>
</organism>
<evidence type="ECO:0008006" key="5">
    <source>
        <dbReference type="Google" id="ProtNLM"/>
    </source>
</evidence>
<name>A0A8T1PBR8_CARIL</name>
<accession>A0A8T1PBR8</accession>
<gene>
    <name evidence="3" type="ORF">CIPAW_09G082100</name>
</gene>
<feature type="region of interest" description="Disordered" evidence="1">
    <location>
        <begin position="35"/>
        <end position="69"/>
    </location>
</feature>
<evidence type="ECO:0000256" key="2">
    <source>
        <dbReference type="SAM" id="SignalP"/>
    </source>
</evidence>
<dbReference type="EMBL" id="CM031817">
    <property type="protein sequence ID" value="KAG6641559.1"/>
    <property type="molecule type" value="Genomic_DNA"/>
</dbReference>
<keyword evidence="4" id="KW-1185">Reference proteome</keyword>
<feature type="chain" id="PRO_5035945303" description="Secreted protein" evidence="2">
    <location>
        <begin position="23"/>
        <end position="118"/>
    </location>
</feature>